<gene>
    <name evidence="2" type="ORF">INR99_02725</name>
</gene>
<evidence type="ECO:0000313" key="3">
    <source>
        <dbReference type="Proteomes" id="UP000604481"/>
    </source>
</evidence>
<reference evidence="2 3" key="1">
    <citation type="submission" date="2020-10" db="EMBL/GenBank/DDBJ databases">
        <title>The genome sequence of Chitinilyticum litopenaei 4Y14.</title>
        <authorList>
            <person name="Liu Y."/>
        </authorList>
    </citation>
    <scope>NUCLEOTIDE SEQUENCE [LARGE SCALE GENOMIC DNA]</scope>
    <source>
        <strain evidence="2 3">4Y14</strain>
    </source>
</reference>
<dbReference type="Proteomes" id="UP000604481">
    <property type="component" value="Unassembled WGS sequence"/>
</dbReference>
<accession>A0A8J7K9K0</accession>
<keyword evidence="3" id="KW-1185">Reference proteome</keyword>
<proteinExistence type="predicted"/>
<dbReference type="RefSeq" id="WP_194114750.1">
    <property type="nucleotide sequence ID" value="NZ_JADFUA010000001.1"/>
</dbReference>
<dbReference type="Pfam" id="PF13226">
    <property type="entry name" value="DUF4034"/>
    <property type="match status" value="1"/>
</dbReference>
<protein>
    <submittedName>
        <fullName evidence="2">DUF4034 domain-containing protein</fullName>
    </submittedName>
</protein>
<feature type="domain" description="DUF4034" evidence="1">
    <location>
        <begin position="45"/>
        <end position="257"/>
    </location>
</feature>
<sequence>MWIDKQQRNWKLYAPAATELPKVCLPYTPKLPAALPYPAPALASSIHELLHAGQYPQIEKLLAAATSAGRRHAQDEEAFFHLLVRDGDTLFADGAASYQRLRAWRDAFPQSAQACLLEAAYWQFCYHRLTVTPDQGSPQAQLASRQAAASVANFCSDLLLVAVLAALERDERLWTAPALALFHIGEYHHAEPYFDLWLAELLAGRAAEQQNSSPYNYRVDEDEAERAGVARLLAQIGLPADAELAFPRLRPAALPAVEIASSVYDDVADDAHQQRAAPVTAPEPQGLWQKLRQSLGAKSPSVLQVHLDGSNQWLLDYWLRVAQSMHPRIFCVLPVRAWHLNDAALQSWLDSRELAWLTPERRNVVAYPLGCRFIYDNTGISYDPESQVDAETLFERLNHELGKPLRSGQRQFLLLQVIDEMCPNDADSPFAEELLSTGPIRHGLSDSWIAGAQRWLYQFALAHECDWLPASLELAVRERANTTAMLLYAWLAQTGRGGFCADAVVAEHWYAEVARLAPHTNDWVGIANCLADEDADTFCRIGAGLGNPHCASFLARSVLEGRSSGSREQVIRWLECDRAGNARELLPCYSEAFASTDDASQRATLLASVAELVRVLIENADLVDRRGKTLRHLLPLLPWLDDETLLEEMLGELEAESEDCAPAMLAIATIRGNARSGSLHDYRAGVRWLLAAEACDEELCNTPEYATVLAAVFECDADARARLASTRAEISPEELPFA</sequence>
<evidence type="ECO:0000259" key="1">
    <source>
        <dbReference type="Pfam" id="PF13226"/>
    </source>
</evidence>
<evidence type="ECO:0000313" key="2">
    <source>
        <dbReference type="EMBL" id="MBE9608254.1"/>
    </source>
</evidence>
<name>A0A8J7K9K0_9NEIS</name>
<comment type="caution">
    <text evidence="2">The sequence shown here is derived from an EMBL/GenBank/DDBJ whole genome shotgun (WGS) entry which is preliminary data.</text>
</comment>
<organism evidence="2 3">
    <name type="scientific">Chitinilyticum piscinae</name>
    <dbReference type="NCBI Taxonomy" id="2866724"/>
    <lineage>
        <taxon>Bacteria</taxon>
        <taxon>Pseudomonadati</taxon>
        <taxon>Pseudomonadota</taxon>
        <taxon>Betaproteobacteria</taxon>
        <taxon>Neisseriales</taxon>
        <taxon>Chitinibacteraceae</taxon>
        <taxon>Chitinilyticum</taxon>
    </lineage>
</organism>
<dbReference type="InterPro" id="IPR025115">
    <property type="entry name" value="DUF4034"/>
</dbReference>
<dbReference type="EMBL" id="JADFUA010000001">
    <property type="protein sequence ID" value="MBE9608254.1"/>
    <property type="molecule type" value="Genomic_DNA"/>
</dbReference>
<dbReference type="AlphaFoldDB" id="A0A8J7K9K0"/>